<organism evidence="15">
    <name type="scientific">Candidatus Heimdallarchaeum endolithica</name>
    <dbReference type="NCBI Taxonomy" id="2876572"/>
    <lineage>
        <taxon>Archaea</taxon>
        <taxon>Promethearchaeati</taxon>
        <taxon>Candidatus Heimdallarchaeota</taxon>
        <taxon>Candidatus Heimdallarchaeia (ex Rinke et al. 2021) (nom. nud.)</taxon>
        <taxon>Candidatus Heimdallarchaeales</taxon>
        <taxon>Candidatus Heimdallarchaeaceae</taxon>
        <taxon>Candidatus Heimdallarchaeum</taxon>
    </lineage>
</organism>
<dbReference type="Gene3D" id="3.40.1160.10">
    <property type="entry name" value="Acetylglutamate kinase-like"/>
    <property type="match status" value="1"/>
</dbReference>
<protein>
    <recommendedName>
        <fullName evidence="5">Uridylate kinase</fullName>
        <ecNumber evidence="4">2.7.4.22</ecNumber>
    </recommendedName>
    <alternativeName>
        <fullName evidence="12">Uridine monophosphate kinase</fullName>
    </alternativeName>
</protein>
<keyword evidence="9 15" id="KW-0418">Kinase</keyword>
<dbReference type="PANTHER" id="PTHR42833:SF4">
    <property type="entry name" value="URIDYLATE KINASE PUMPKIN, CHLOROPLASTIC"/>
    <property type="match status" value="1"/>
</dbReference>
<evidence type="ECO:0000256" key="5">
    <source>
        <dbReference type="ARBA" id="ARBA00016403"/>
    </source>
</evidence>
<dbReference type="InterPro" id="IPR036393">
    <property type="entry name" value="AceGlu_kinase-like_sf"/>
</dbReference>
<dbReference type="Proteomes" id="UP001200513">
    <property type="component" value="Chromosome"/>
</dbReference>
<reference evidence="15" key="1">
    <citation type="journal article" date="2022" name="Nat. Microbiol.">
        <title>Unique mobile elements and scalable gene flow at the prokaryote-eukaryote boundary revealed by circularized Asgard archaea genomes.</title>
        <authorList>
            <person name="Wu F."/>
            <person name="Speth D.R."/>
            <person name="Philosof A."/>
            <person name="Cremiere A."/>
            <person name="Narayanan A."/>
            <person name="Barco R.A."/>
            <person name="Connon S.A."/>
            <person name="Amend J.P."/>
            <person name="Antoshechkin I.A."/>
            <person name="Orphan V.J."/>
        </authorList>
    </citation>
    <scope>NUCLEOTIDE SEQUENCE</scope>
    <source>
        <strain evidence="15">PR6</strain>
    </source>
</reference>
<proteinExistence type="inferred from homology"/>
<name>A0A9Y1BP83_9ARCH</name>
<dbReference type="GO" id="GO:0006225">
    <property type="term" value="P:UDP biosynthetic process"/>
    <property type="evidence" value="ECO:0007669"/>
    <property type="project" value="TreeGrafter"/>
</dbReference>
<dbReference type="AlphaFoldDB" id="A0A9Y1BP83"/>
<dbReference type="GO" id="GO:0005524">
    <property type="term" value="F:ATP binding"/>
    <property type="evidence" value="ECO:0007669"/>
    <property type="project" value="UniProtKB-KW"/>
</dbReference>
<dbReference type="InterPro" id="IPR011817">
    <property type="entry name" value="Uridylate_kinase"/>
</dbReference>
<evidence type="ECO:0000256" key="10">
    <source>
        <dbReference type="ARBA" id="ARBA00022840"/>
    </source>
</evidence>
<accession>A0A9Y1BP83</accession>
<comment type="pathway">
    <text evidence="2">Pyrimidine metabolism; CTP biosynthesis via de novo pathway; UDP from UMP (UMPK route): step 1/1.</text>
</comment>
<evidence type="ECO:0000256" key="1">
    <source>
        <dbReference type="ARBA" id="ARBA00004496"/>
    </source>
</evidence>
<dbReference type="InterPro" id="IPR001048">
    <property type="entry name" value="Asp/Glu/Uridylate_kinase"/>
</dbReference>
<dbReference type="GO" id="GO:0033862">
    <property type="term" value="F:UMP kinase activity"/>
    <property type="evidence" value="ECO:0007669"/>
    <property type="project" value="UniProtKB-EC"/>
</dbReference>
<dbReference type="NCBIfam" id="TIGR02076">
    <property type="entry name" value="pyrH_arch"/>
    <property type="match status" value="1"/>
</dbReference>
<evidence type="ECO:0000259" key="14">
    <source>
        <dbReference type="Pfam" id="PF00696"/>
    </source>
</evidence>
<evidence type="ECO:0000256" key="2">
    <source>
        <dbReference type="ARBA" id="ARBA00004791"/>
    </source>
</evidence>
<evidence type="ECO:0000313" key="15">
    <source>
        <dbReference type="EMBL" id="UJG42441.1"/>
    </source>
</evidence>
<keyword evidence="6" id="KW-0963">Cytoplasm</keyword>
<evidence type="ECO:0000256" key="12">
    <source>
        <dbReference type="ARBA" id="ARBA00032092"/>
    </source>
</evidence>
<comment type="catalytic activity">
    <reaction evidence="13">
        <text>UMP + ATP = UDP + ADP</text>
        <dbReference type="Rhea" id="RHEA:24400"/>
        <dbReference type="ChEBI" id="CHEBI:30616"/>
        <dbReference type="ChEBI" id="CHEBI:57865"/>
        <dbReference type="ChEBI" id="CHEBI:58223"/>
        <dbReference type="ChEBI" id="CHEBI:456216"/>
        <dbReference type="EC" id="2.7.4.22"/>
    </reaction>
</comment>
<keyword evidence="10" id="KW-0067">ATP-binding</keyword>
<dbReference type="SUPFAM" id="SSF53633">
    <property type="entry name" value="Carbamate kinase-like"/>
    <property type="match status" value="1"/>
</dbReference>
<dbReference type="InterPro" id="IPR011818">
    <property type="entry name" value="Uridylate_kinase_arch/spir"/>
</dbReference>
<dbReference type="PIRSF" id="PIRSF005650">
    <property type="entry name" value="Uridylate_kin"/>
    <property type="match status" value="1"/>
</dbReference>
<comment type="subcellular location">
    <subcellularLocation>
        <location evidence="1">Cytoplasm</location>
    </subcellularLocation>
</comment>
<dbReference type="EC" id="2.7.4.22" evidence="4"/>
<keyword evidence="7" id="KW-0808">Transferase</keyword>
<evidence type="ECO:0000256" key="3">
    <source>
        <dbReference type="ARBA" id="ARBA00007614"/>
    </source>
</evidence>
<dbReference type="PANTHER" id="PTHR42833">
    <property type="entry name" value="URIDYLATE KINASE"/>
    <property type="match status" value="1"/>
</dbReference>
<gene>
    <name evidence="15" type="primary">pyrH</name>
    <name evidence="15" type="ORF">K9W46_08525</name>
</gene>
<evidence type="ECO:0000256" key="13">
    <source>
        <dbReference type="ARBA" id="ARBA00047767"/>
    </source>
</evidence>
<evidence type="ECO:0000256" key="8">
    <source>
        <dbReference type="ARBA" id="ARBA00022741"/>
    </source>
</evidence>
<dbReference type="Pfam" id="PF00696">
    <property type="entry name" value="AA_kinase"/>
    <property type="match status" value="1"/>
</dbReference>
<dbReference type="EMBL" id="CP084167">
    <property type="protein sequence ID" value="UJG42441.1"/>
    <property type="molecule type" value="Genomic_DNA"/>
</dbReference>
<evidence type="ECO:0000256" key="4">
    <source>
        <dbReference type="ARBA" id="ARBA00012899"/>
    </source>
</evidence>
<comment type="similarity">
    <text evidence="3">Belongs to the UMP kinase family.</text>
</comment>
<evidence type="ECO:0000256" key="6">
    <source>
        <dbReference type="ARBA" id="ARBA00022490"/>
    </source>
</evidence>
<dbReference type="GO" id="GO:0005737">
    <property type="term" value="C:cytoplasm"/>
    <property type="evidence" value="ECO:0007669"/>
    <property type="project" value="UniProtKB-SubCell"/>
</dbReference>
<keyword evidence="11" id="KW-0665">Pyrimidine biosynthesis</keyword>
<feature type="domain" description="Aspartate/glutamate/uridylate kinase" evidence="14">
    <location>
        <begin position="1"/>
        <end position="206"/>
    </location>
</feature>
<evidence type="ECO:0000256" key="11">
    <source>
        <dbReference type="ARBA" id="ARBA00022975"/>
    </source>
</evidence>
<evidence type="ECO:0000256" key="9">
    <source>
        <dbReference type="ARBA" id="ARBA00022777"/>
    </source>
</evidence>
<keyword evidence="8" id="KW-0547">Nucleotide-binding</keyword>
<sequence length="227" mass="25132">MKVVLKIGGSLLYNPDGELNTELIENYLEVINRLIDKAYQILIVVGGGKLARKIIKVSRIIGGNFTYQDLLGVEASRMHALLFISALKNHAYGAVPRSFDEALKALSTNKIVVSGGLQPGQSTNAVSALLAELWEADIVINLSDVEKVYDKDPDKYSDAKAFDKLTMDEFYSIIIKQEEEPGNYALFDKVGCEILKRSKKKIAFVNGRNPENILKVLNNEQVGTIVE</sequence>
<evidence type="ECO:0000256" key="7">
    <source>
        <dbReference type="ARBA" id="ARBA00022679"/>
    </source>
</evidence>